<evidence type="ECO:0008006" key="3">
    <source>
        <dbReference type="Google" id="ProtNLM"/>
    </source>
</evidence>
<evidence type="ECO:0000313" key="1">
    <source>
        <dbReference type="EMBL" id="OQR97342.1"/>
    </source>
</evidence>
<keyword evidence="2" id="KW-1185">Reference proteome</keyword>
<gene>
    <name evidence="1" type="ORF">THRCLA_21950</name>
</gene>
<dbReference type="GO" id="GO:0016603">
    <property type="term" value="F:glutaminyl-peptide cyclotransferase activity"/>
    <property type="evidence" value="ECO:0007669"/>
    <property type="project" value="InterPro"/>
</dbReference>
<dbReference type="PANTHER" id="PTHR31270">
    <property type="entry name" value="GLUTAMINYL-PEPTIDE CYCLOTRANSFERASE"/>
    <property type="match status" value="1"/>
</dbReference>
<dbReference type="Proteomes" id="UP000243217">
    <property type="component" value="Unassembled WGS sequence"/>
</dbReference>
<dbReference type="EMBL" id="JNBS01001918">
    <property type="protein sequence ID" value="OQR97342.1"/>
    <property type="molecule type" value="Genomic_DNA"/>
</dbReference>
<accession>A0A1V9ZH67</accession>
<reference evidence="1 2" key="1">
    <citation type="journal article" date="2014" name="Genome Biol. Evol.">
        <title>The secreted proteins of Achlya hypogyna and Thraustotheca clavata identify the ancestral oomycete secretome and reveal gene acquisitions by horizontal gene transfer.</title>
        <authorList>
            <person name="Misner I."/>
            <person name="Blouin N."/>
            <person name="Leonard G."/>
            <person name="Richards T.A."/>
            <person name="Lane C.E."/>
        </authorList>
    </citation>
    <scope>NUCLEOTIDE SEQUENCE [LARGE SCALE GENOMIC DNA]</scope>
    <source>
        <strain evidence="1 2">ATCC 34112</strain>
    </source>
</reference>
<dbReference type="InterPro" id="IPR015943">
    <property type="entry name" value="WD40/YVTN_repeat-like_dom_sf"/>
</dbReference>
<dbReference type="PANTHER" id="PTHR31270:SF1">
    <property type="entry name" value="GLUTAMINYL-PEPTIDE CYCLOTRANSFERASE"/>
    <property type="match status" value="1"/>
</dbReference>
<evidence type="ECO:0000313" key="2">
    <source>
        <dbReference type="Proteomes" id="UP000243217"/>
    </source>
</evidence>
<dbReference type="STRING" id="74557.A0A1V9ZH67"/>
<dbReference type="InterPro" id="IPR007788">
    <property type="entry name" value="QCT"/>
</dbReference>
<dbReference type="AlphaFoldDB" id="A0A1V9ZH67"/>
<comment type="caution">
    <text evidence="1">The sequence shown here is derived from an EMBL/GenBank/DDBJ whole genome shotgun (WGS) entry which is preliminary data.</text>
</comment>
<sequence>MGKKSKAQSRGWKPQYTFICAVFLVILGLWSMQKKVDSYTFKVPSKMYKLPSDPRVHVLGSYPHDNKAFTQGLLVESPGILIESTGLYHQSSVRRVNATSGDILMHSIPFPSDAFGEGIALNHVNNTYIVLTWQSQRLYVLDRDDFRVLASKRFSTTRNEGWGITMVGNELVVSDGSDILHFWDPNTLQEIRRVAVVNSNNQQVRLLNELEYAHGYIFANVWYTNTIVKINPTTGQVVQSYDLSTICTNTNHDAVLNGIAYDEVHDVFFVTGKLWDTTFLVKLN</sequence>
<name>A0A1V9ZH67_9STRA</name>
<proteinExistence type="predicted"/>
<dbReference type="SUPFAM" id="SSF63825">
    <property type="entry name" value="YWTD domain"/>
    <property type="match status" value="1"/>
</dbReference>
<dbReference type="Pfam" id="PF05096">
    <property type="entry name" value="Glu_cyclase_2"/>
    <property type="match status" value="1"/>
</dbReference>
<dbReference type="Gene3D" id="2.130.10.10">
    <property type="entry name" value="YVTN repeat-like/Quinoprotein amine dehydrogenase"/>
    <property type="match status" value="1"/>
</dbReference>
<organism evidence="1 2">
    <name type="scientific">Thraustotheca clavata</name>
    <dbReference type="NCBI Taxonomy" id="74557"/>
    <lineage>
        <taxon>Eukaryota</taxon>
        <taxon>Sar</taxon>
        <taxon>Stramenopiles</taxon>
        <taxon>Oomycota</taxon>
        <taxon>Saprolegniomycetes</taxon>
        <taxon>Saprolegniales</taxon>
        <taxon>Achlyaceae</taxon>
        <taxon>Thraustotheca</taxon>
    </lineage>
</organism>
<dbReference type="OrthoDB" id="409395at2759"/>
<protein>
    <recommendedName>
        <fullName evidence="3">Glutamine cyclotransferase</fullName>
    </recommendedName>
</protein>